<dbReference type="NCBIfam" id="TIGR00369">
    <property type="entry name" value="unchar_dom_1"/>
    <property type="match status" value="1"/>
</dbReference>
<evidence type="ECO:0000313" key="3">
    <source>
        <dbReference type="EMBL" id="KXK64610.1"/>
    </source>
</evidence>
<accession>A0A136Q1Q1</accession>
<sequence length="143" mass="15549">MNNQNEVAAMDIERVKGFFRQDRFVQALGIEIKSADAGTCECTAEIVEQHLNAGNVVQGGMIFTIADFTFAVAANCKHGNVVSLNNNITYVRPPKGKTLIARARETAFTRKTCLYEVEITDDLGTPVAFMTVSGFIKNGSLGL</sequence>
<dbReference type="SUPFAM" id="SSF54637">
    <property type="entry name" value="Thioesterase/thiol ester dehydrase-isomerase"/>
    <property type="match status" value="1"/>
</dbReference>
<dbReference type="InterPro" id="IPR052723">
    <property type="entry name" value="Acyl-CoA_thioesterase_PaaI"/>
</dbReference>
<dbReference type="CDD" id="cd03443">
    <property type="entry name" value="PaaI_thioesterase"/>
    <property type="match status" value="1"/>
</dbReference>
<protein>
    <recommendedName>
        <fullName evidence="2">Thioesterase domain-containing protein</fullName>
    </recommendedName>
</protein>
<keyword evidence="4" id="KW-1185">Reference proteome</keyword>
<keyword evidence="1" id="KW-0378">Hydrolase</keyword>
<dbReference type="PANTHER" id="PTHR42856:SF1">
    <property type="entry name" value="ACYL-COENZYME A THIOESTERASE PAAI"/>
    <property type="match status" value="1"/>
</dbReference>
<dbReference type="Proteomes" id="UP000070366">
    <property type="component" value="Unassembled WGS sequence"/>
</dbReference>
<dbReference type="PANTHER" id="PTHR42856">
    <property type="entry name" value="ACYL-COENZYME A THIOESTERASE PAAI"/>
    <property type="match status" value="1"/>
</dbReference>
<evidence type="ECO:0000259" key="2">
    <source>
        <dbReference type="Pfam" id="PF03061"/>
    </source>
</evidence>
<gene>
    <name evidence="3" type="ORF">HMPREF3293_02690</name>
</gene>
<feature type="domain" description="Thioesterase" evidence="2">
    <location>
        <begin position="55"/>
        <end position="122"/>
    </location>
</feature>
<evidence type="ECO:0000256" key="1">
    <source>
        <dbReference type="ARBA" id="ARBA00022801"/>
    </source>
</evidence>
<dbReference type="GO" id="GO:0016289">
    <property type="term" value="F:acyl-CoA hydrolase activity"/>
    <property type="evidence" value="ECO:0007669"/>
    <property type="project" value="TreeGrafter"/>
</dbReference>
<dbReference type="AlphaFoldDB" id="A0A136Q1Q1"/>
<evidence type="ECO:0000313" key="4">
    <source>
        <dbReference type="Proteomes" id="UP000070366"/>
    </source>
</evidence>
<dbReference type="InterPro" id="IPR003736">
    <property type="entry name" value="PAAI_dom"/>
</dbReference>
<dbReference type="EMBL" id="LSZW01000064">
    <property type="protein sequence ID" value="KXK64610.1"/>
    <property type="molecule type" value="Genomic_DNA"/>
</dbReference>
<dbReference type="Pfam" id="PF03061">
    <property type="entry name" value="4HBT"/>
    <property type="match status" value="1"/>
</dbReference>
<dbReference type="InterPro" id="IPR006683">
    <property type="entry name" value="Thioestr_dom"/>
</dbReference>
<dbReference type="InterPro" id="IPR029069">
    <property type="entry name" value="HotDog_dom_sf"/>
</dbReference>
<reference evidence="3 4" key="1">
    <citation type="submission" date="2016-02" db="EMBL/GenBank/DDBJ databases">
        <authorList>
            <person name="Wen L."/>
            <person name="He K."/>
            <person name="Yang H."/>
        </authorList>
    </citation>
    <scope>NUCLEOTIDE SEQUENCE [LARGE SCALE GENOMIC DNA]</scope>
    <source>
        <strain evidence="3 4">DSM 22607</strain>
    </source>
</reference>
<organism evidence="3 4">
    <name type="scientific">Christensenella minuta</name>
    <dbReference type="NCBI Taxonomy" id="626937"/>
    <lineage>
        <taxon>Bacteria</taxon>
        <taxon>Bacillati</taxon>
        <taxon>Bacillota</taxon>
        <taxon>Clostridia</taxon>
        <taxon>Christensenellales</taxon>
        <taxon>Christensenellaceae</taxon>
        <taxon>Christensenella</taxon>
    </lineage>
</organism>
<dbReference type="Gene3D" id="3.10.129.10">
    <property type="entry name" value="Hotdog Thioesterase"/>
    <property type="match status" value="1"/>
</dbReference>
<proteinExistence type="predicted"/>
<dbReference type="STRING" id="626937.HMPREF3293_02690"/>
<name>A0A136Q1Q1_9FIRM</name>
<comment type="caution">
    <text evidence="3">The sequence shown here is derived from an EMBL/GenBank/DDBJ whole genome shotgun (WGS) entry which is preliminary data.</text>
</comment>